<evidence type="ECO:0000256" key="1">
    <source>
        <dbReference type="SAM" id="Phobius"/>
    </source>
</evidence>
<keyword evidence="1" id="KW-0472">Membrane</keyword>
<name>A0A0K0E9A5_STRER</name>
<protein>
    <submittedName>
        <fullName evidence="2">Uncharacterized protein</fullName>
    </submittedName>
</protein>
<reference evidence="2" key="1">
    <citation type="submission" date="2015-08" db="UniProtKB">
        <authorList>
            <consortium name="WormBaseParasite"/>
        </authorList>
    </citation>
    <scope>IDENTIFICATION</scope>
</reference>
<keyword evidence="1" id="KW-1133">Transmembrane helix</keyword>
<accession>A0A0K0E9A5</accession>
<evidence type="ECO:0000313" key="2">
    <source>
        <dbReference type="WBParaSite" id="SSTP_0000608900.1"/>
    </source>
</evidence>
<dbReference type="WBParaSite" id="SSTP_0000608900.1">
    <property type="protein sequence ID" value="SSTP_0000608900.1"/>
    <property type="gene ID" value="SSTP_0000608900"/>
</dbReference>
<sequence length="85" mass="8979">MKSNNFSTTIFSFLSILVGILFFTTHSTEAQWARAGIRGGFGGRGYGGGWNRGGWNGGGWNNGYGNYGMGGRGYSRVGLGLGFGK</sequence>
<dbReference type="AlphaFoldDB" id="A0A0K0E9A5"/>
<organism evidence="2">
    <name type="scientific">Strongyloides stercoralis</name>
    <name type="common">Threadworm</name>
    <dbReference type="NCBI Taxonomy" id="6248"/>
    <lineage>
        <taxon>Eukaryota</taxon>
        <taxon>Metazoa</taxon>
        <taxon>Ecdysozoa</taxon>
        <taxon>Nematoda</taxon>
        <taxon>Chromadorea</taxon>
        <taxon>Rhabditida</taxon>
        <taxon>Tylenchina</taxon>
        <taxon>Panagrolaimomorpha</taxon>
        <taxon>Strongyloidoidea</taxon>
        <taxon>Strongyloididae</taxon>
        <taxon>Strongyloides</taxon>
    </lineage>
</organism>
<feature type="transmembrane region" description="Helical" evidence="1">
    <location>
        <begin position="6"/>
        <end position="24"/>
    </location>
</feature>
<proteinExistence type="predicted"/>
<keyword evidence="1" id="KW-0812">Transmembrane</keyword>